<sequence>MPRHMEAMKDVVSCDKLRVGANNLKSGDFRMGQPSPGYAGLLPPEYIGWVEPTGRTDTSKYPQEEKILMISSVAASEQERA</sequence>
<protein>
    <submittedName>
        <fullName evidence="1">Uncharacterized protein</fullName>
    </submittedName>
</protein>
<dbReference type="EMBL" id="KF170425">
    <property type="protein sequence ID" value="AGO88115.1"/>
    <property type="molecule type" value="Genomic_DNA"/>
</dbReference>
<dbReference type="AlphaFoldDB" id="S4WAE2"/>
<accession>S4WAE2</accession>
<proteinExistence type="predicted"/>
<name>S4WAE2_9BACT</name>
<organism evidence="1">
    <name type="scientific">uncultured bacterium 413004-H17</name>
    <dbReference type="NCBI Taxonomy" id="1343843"/>
    <lineage>
        <taxon>Bacteria</taxon>
        <taxon>environmental samples</taxon>
    </lineage>
</organism>
<reference evidence="1" key="1">
    <citation type="journal article" date="2014" name="ISME J.">
        <title>Genomic properties of Marine Group A bacteria indicate a role in the marine sulfur cycle.</title>
        <authorList>
            <person name="Wright J.J."/>
            <person name="Mewis K."/>
            <person name="Hanson N.W."/>
            <person name="Konwar K.M."/>
            <person name="Maas K.R."/>
            <person name="Hallam S.J."/>
        </authorList>
    </citation>
    <scope>NUCLEOTIDE SEQUENCE</scope>
</reference>
<evidence type="ECO:0000313" key="1">
    <source>
        <dbReference type="EMBL" id="AGO88115.1"/>
    </source>
</evidence>